<organism evidence="2 3">
    <name type="scientific">Trichinella nativa</name>
    <dbReference type="NCBI Taxonomy" id="6335"/>
    <lineage>
        <taxon>Eukaryota</taxon>
        <taxon>Metazoa</taxon>
        <taxon>Ecdysozoa</taxon>
        <taxon>Nematoda</taxon>
        <taxon>Enoplea</taxon>
        <taxon>Dorylaimia</taxon>
        <taxon>Trichinellida</taxon>
        <taxon>Trichinellidae</taxon>
        <taxon>Trichinella</taxon>
    </lineage>
</organism>
<proteinExistence type="predicted"/>
<protein>
    <submittedName>
        <fullName evidence="2">Uncharacterized protein</fullName>
    </submittedName>
</protein>
<accession>A0A0V1L880</accession>
<name>A0A0V1L880_9BILA</name>
<evidence type="ECO:0000313" key="3">
    <source>
        <dbReference type="Proteomes" id="UP000054721"/>
    </source>
</evidence>
<keyword evidence="1" id="KW-1133">Transmembrane helix</keyword>
<comment type="caution">
    <text evidence="2">The sequence shown here is derived from an EMBL/GenBank/DDBJ whole genome shotgun (WGS) entry which is preliminary data.</text>
</comment>
<gene>
    <name evidence="2" type="ORF">T02_4553</name>
</gene>
<keyword evidence="1" id="KW-0812">Transmembrane</keyword>
<dbReference type="EMBL" id="JYDW01000109">
    <property type="protein sequence ID" value="KRZ55715.1"/>
    <property type="molecule type" value="Genomic_DNA"/>
</dbReference>
<dbReference type="Proteomes" id="UP000054721">
    <property type="component" value="Unassembled WGS sequence"/>
</dbReference>
<reference evidence="2 3" key="1">
    <citation type="submission" date="2015-05" db="EMBL/GenBank/DDBJ databases">
        <title>Evolution of Trichinella species and genotypes.</title>
        <authorList>
            <person name="Korhonen P.K."/>
            <person name="Edoardo P."/>
            <person name="Giuseppe L.R."/>
            <person name="Gasser R.B."/>
        </authorList>
    </citation>
    <scope>NUCLEOTIDE SEQUENCE [LARGE SCALE GENOMIC DNA]</scope>
    <source>
        <strain evidence="2">ISS10</strain>
    </source>
</reference>
<evidence type="ECO:0000313" key="2">
    <source>
        <dbReference type="EMBL" id="KRZ55715.1"/>
    </source>
</evidence>
<feature type="transmembrane region" description="Helical" evidence="1">
    <location>
        <begin position="12"/>
        <end position="27"/>
    </location>
</feature>
<dbReference type="AlphaFoldDB" id="A0A0V1L880"/>
<keyword evidence="1" id="KW-0472">Membrane</keyword>
<sequence>MREKWDRIEGVAFRIFVLGFLVVKVSFKKHLIEQMAVEREKSIHSSDWKISLKSNKSQASKLSIIKEPID</sequence>
<keyword evidence="3" id="KW-1185">Reference proteome</keyword>
<evidence type="ECO:0000256" key="1">
    <source>
        <dbReference type="SAM" id="Phobius"/>
    </source>
</evidence>